<dbReference type="STRING" id="2018661.A0A2A2JNB6"/>
<evidence type="ECO:0000256" key="5">
    <source>
        <dbReference type="ARBA" id="ARBA00026193"/>
    </source>
</evidence>
<keyword evidence="7" id="KW-0472">Membrane</keyword>
<dbReference type="GO" id="GO:0051879">
    <property type="term" value="F:Hsp90 protein binding"/>
    <property type="evidence" value="ECO:0007669"/>
    <property type="project" value="TreeGrafter"/>
</dbReference>
<dbReference type="InterPro" id="IPR004316">
    <property type="entry name" value="SWEET_rpt"/>
</dbReference>
<dbReference type="Proteomes" id="UP000218231">
    <property type="component" value="Unassembled WGS sequence"/>
</dbReference>
<dbReference type="InterPro" id="IPR006636">
    <property type="entry name" value="STI1_HS-bd"/>
</dbReference>
<keyword evidence="7" id="KW-1133">Transmembrane helix</keyword>
<keyword evidence="2" id="KW-0963">Cytoplasm</keyword>
<feature type="domain" description="STI1" evidence="8">
    <location>
        <begin position="424"/>
        <end position="463"/>
    </location>
</feature>
<dbReference type="Pfam" id="PF13424">
    <property type="entry name" value="TPR_12"/>
    <property type="match status" value="1"/>
</dbReference>
<comment type="subcellular location">
    <subcellularLocation>
        <location evidence="1">Cytoplasm</location>
    </subcellularLocation>
</comment>
<evidence type="ECO:0000256" key="4">
    <source>
        <dbReference type="ARBA" id="ARBA00022803"/>
    </source>
</evidence>
<reference evidence="9 10" key="1">
    <citation type="journal article" date="2017" name="Curr. Biol.">
        <title>Genome architecture and evolution of a unichromosomal asexual nematode.</title>
        <authorList>
            <person name="Fradin H."/>
            <person name="Zegar C."/>
            <person name="Gutwein M."/>
            <person name="Lucas J."/>
            <person name="Kovtun M."/>
            <person name="Corcoran D."/>
            <person name="Baugh L.R."/>
            <person name="Kiontke K."/>
            <person name="Gunsalus K."/>
            <person name="Fitch D.H."/>
            <person name="Piano F."/>
        </authorList>
    </citation>
    <scope>NUCLEOTIDE SEQUENCE [LARGE SCALE GENOMIC DNA]</scope>
    <source>
        <strain evidence="9">PF1309</strain>
    </source>
</reference>
<evidence type="ECO:0000313" key="10">
    <source>
        <dbReference type="Proteomes" id="UP000218231"/>
    </source>
</evidence>
<dbReference type="Pfam" id="PF03083">
    <property type="entry name" value="MtN3_slv"/>
    <property type="match status" value="1"/>
</dbReference>
<evidence type="ECO:0000256" key="3">
    <source>
        <dbReference type="ARBA" id="ARBA00022737"/>
    </source>
</evidence>
<gene>
    <name evidence="9" type="ORF">WR25_12398</name>
</gene>
<name>A0A2A2JNB6_9BILA</name>
<comment type="caution">
    <text evidence="9">The sequence shown here is derived from an EMBL/GenBank/DDBJ whole genome shotgun (WGS) entry which is preliminary data.</text>
</comment>
<feature type="repeat" description="TPR" evidence="6">
    <location>
        <begin position="160"/>
        <end position="193"/>
    </location>
</feature>
<dbReference type="Gene3D" id="1.25.40.10">
    <property type="entry name" value="Tetratricopeptide repeat domain"/>
    <property type="match status" value="2"/>
</dbReference>
<dbReference type="SUPFAM" id="SSF48452">
    <property type="entry name" value="TPR-like"/>
    <property type="match status" value="2"/>
</dbReference>
<dbReference type="InterPro" id="IPR019734">
    <property type="entry name" value="TPR_rpt"/>
</dbReference>
<protein>
    <recommendedName>
        <fullName evidence="5">Stress-induced-phosphoprotein 1</fullName>
    </recommendedName>
</protein>
<accession>A0A2A2JNB6</accession>
<organism evidence="9 10">
    <name type="scientific">Diploscapter pachys</name>
    <dbReference type="NCBI Taxonomy" id="2018661"/>
    <lineage>
        <taxon>Eukaryota</taxon>
        <taxon>Metazoa</taxon>
        <taxon>Ecdysozoa</taxon>
        <taxon>Nematoda</taxon>
        <taxon>Chromadorea</taxon>
        <taxon>Rhabditida</taxon>
        <taxon>Rhabditina</taxon>
        <taxon>Rhabditomorpha</taxon>
        <taxon>Rhabditoidea</taxon>
        <taxon>Rhabditidae</taxon>
        <taxon>Diploscapter</taxon>
    </lineage>
</organism>
<dbReference type="FunFam" id="1.25.40.10:FF:000027">
    <property type="entry name" value="stress-induced-phosphoprotein 1 isoform X1"/>
    <property type="match status" value="1"/>
</dbReference>
<dbReference type="PANTHER" id="PTHR22904:SF523">
    <property type="entry name" value="STRESS-INDUCED-PHOSPHOPROTEIN 1"/>
    <property type="match status" value="1"/>
</dbReference>
<evidence type="ECO:0000256" key="6">
    <source>
        <dbReference type="PROSITE-ProRule" id="PRU00339"/>
    </source>
</evidence>
<feature type="repeat" description="TPR" evidence="6">
    <location>
        <begin position="363"/>
        <end position="396"/>
    </location>
</feature>
<dbReference type="Pfam" id="PF00515">
    <property type="entry name" value="TPR_1"/>
    <property type="match status" value="1"/>
</dbReference>
<dbReference type="Gene3D" id="1.10.260.100">
    <property type="match status" value="1"/>
</dbReference>
<dbReference type="FunFam" id="1.25.40.10:FF:000010">
    <property type="entry name" value="Stress-induced phosphoprotein 1"/>
    <property type="match status" value="1"/>
</dbReference>
<dbReference type="FunFam" id="1.10.260.100:FF:000002">
    <property type="entry name" value="Stress-induced-phosphoprotein 1 (Hsp70/Hsp90-organizing)"/>
    <property type="match status" value="1"/>
</dbReference>
<feature type="transmembrane region" description="Helical" evidence="7">
    <location>
        <begin position="45"/>
        <end position="63"/>
    </location>
</feature>
<dbReference type="AlphaFoldDB" id="A0A2A2JNB6"/>
<dbReference type="GO" id="GO:0005737">
    <property type="term" value="C:cytoplasm"/>
    <property type="evidence" value="ECO:0007669"/>
    <property type="project" value="UniProtKB-SubCell"/>
</dbReference>
<dbReference type="EMBL" id="LIAE01010329">
    <property type="protein sequence ID" value="PAV63141.1"/>
    <property type="molecule type" value="Genomic_DNA"/>
</dbReference>
<dbReference type="InterPro" id="IPR041243">
    <property type="entry name" value="STI1/HOP_DP"/>
</dbReference>
<dbReference type="OrthoDB" id="2423701at2759"/>
<dbReference type="Pfam" id="PF13414">
    <property type="entry name" value="TPR_11"/>
    <property type="match status" value="1"/>
</dbReference>
<sequence length="475" mass="54003">MLVLDWKKRGTADGFSSVGFILQLFMQCCWLRHGLLTDDMTNITINGLNLVFSAFYISAFAYYQPKRKYLIGQLAAWAITVKAIYTYVDWQIPEDAPDVMGTIAAGAQIASLAGGIYEIRRAISMGTTEYIPASFQFAIFTLILQWFAFGILHGNKFIAAVAEKNLGNEAYKKKDFVTAHSHYDKAIQLDPNNITFYTNKAAAYFEESKYDECIEWCQKAVDVGRETRADYKLISKAMARAGNAFQKKDDLNEAVNWYGKAVSEHRDPELVKKVKELEKELKDQEAKAYVNPELAQKEKEQGNEFFKKGDFPNAMRHYNEAVRRDPDNAVLYSNRAACFMKLMEFQRALEDCDACIKRDPKFIKGYIRKGAALAAKREWSLAERAYQDALQIDPQNAEAMEGLVSCRKNNDEDPSKARERALNDPEVQKILGDPGMRLILEQMSNDPGAVKEHLQNPEIFAKLMKLRDAGVIMMR</sequence>
<feature type="repeat" description="TPR" evidence="6">
    <location>
        <begin position="295"/>
        <end position="328"/>
    </location>
</feature>
<keyword evidence="3" id="KW-0677">Repeat</keyword>
<keyword evidence="4 6" id="KW-0802">TPR repeat</keyword>
<keyword evidence="10" id="KW-1185">Reference proteome</keyword>
<feature type="transmembrane region" description="Helical" evidence="7">
    <location>
        <begin position="100"/>
        <end position="119"/>
    </location>
</feature>
<dbReference type="Pfam" id="PF17830">
    <property type="entry name" value="STI1-HOP_DP"/>
    <property type="match status" value="1"/>
</dbReference>
<dbReference type="PANTHER" id="PTHR22904">
    <property type="entry name" value="TPR REPEAT CONTAINING PROTEIN"/>
    <property type="match status" value="1"/>
</dbReference>
<dbReference type="SMART" id="SM00028">
    <property type="entry name" value="TPR"/>
    <property type="match status" value="6"/>
</dbReference>
<dbReference type="GO" id="GO:0016020">
    <property type="term" value="C:membrane"/>
    <property type="evidence" value="ECO:0007669"/>
    <property type="project" value="InterPro"/>
</dbReference>
<evidence type="ECO:0000313" key="9">
    <source>
        <dbReference type="EMBL" id="PAV63141.1"/>
    </source>
</evidence>
<evidence type="ECO:0000256" key="7">
    <source>
        <dbReference type="SAM" id="Phobius"/>
    </source>
</evidence>
<dbReference type="Gene3D" id="1.20.1280.290">
    <property type="match status" value="1"/>
</dbReference>
<evidence type="ECO:0000259" key="8">
    <source>
        <dbReference type="SMART" id="SM00727"/>
    </source>
</evidence>
<keyword evidence="7" id="KW-0812">Transmembrane</keyword>
<dbReference type="InterPro" id="IPR011990">
    <property type="entry name" value="TPR-like_helical_dom_sf"/>
</dbReference>
<proteinExistence type="predicted"/>
<evidence type="ECO:0000256" key="2">
    <source>
        <dbReference type="ARBA" id="ARBA00022490"/>
    </source>
</evidence>
<dbReference type="SMART" id="SM00727">
    <property type="entry name" value="STI1"/>
    <property type="match status" value="1"/>
</dbReference>
<feature type="transmembrane region" description="Helical" evidence="7">
    <location>
        <begin position="131"/>
        <end position="152"/>
    </location>
</feature>
<dbReference type="PROSITE" id="PS50005">
    <property type="entry name" value="TPR"/>
    <property type="match status" value="3"/>
</dbReference>
<evidence type="ECO:0000256" key="1">
    <source>
        <dbReference type="ARBA" id="ARBA00004496"/>
    </source>
</evidence>
<feature type="transmembrane region" description="Helical" evidence="7">
    <location>
        <begin position="70"/>
        <end position="88"/>
    </location>
</feature>